<accession>A0AAC9APM8</accession>
<evidence type="ECO:0000313" key="7">
    <source>
        <dbReference type="Proteomes" id="UP000178666"/>
    </source>
</evidence>
<dbReference type="InterPro" id="IPR013762">
    <property type="entry name" value="Integrase-like_cat_sf"/>
</dbReference>
<reference evidence="4 6" key="2">
    <citation type="submission" date="2016-02" db="EMBL/GenBank/DDBJ databases">
        <title>Complete Genome Sequence of Propionibacterium acidipropionici ATCC 55737.</title>
        <authorList>
            <person name="Luna Flores C.H."/>
            <person name="Nielsen L.K."/>
            <person name="Marcellin E."/>
        </authorList>
    </citation>
    <scope>NUCLEOTIDE SEQUENCE [LARGE SCALE GENOMIC DNA]</scope>
    <source>
        <strain evidence="4 6">ATCC 55737</strain>
    </source>
</reference>
<dbReference type="GO" id="GO:0015074">
    <property type="term" value="P:DNA integration"/>
    <property type="evidence" value="ECO:0007669"/>
    <property type="project" value="InterPro"/>
</dbReference>
<dbReference type="InterPro" id="IPR002104">
    <property type="entry name" value="Integrase_catalytic"/>
</dbReference>
<dbReference type="GO" id="GO:0006310">
    <property type="term" value="P:DNA recombination"/>
    <property type="evidence" value="ECO:0007669"/>
    <property type="project" value="UniProtKB-KW"/>
</dbReference>
<evidence type="ECO:0000259" key="2">
    <source>
        <dbReference type="PROSITE" id="PS51898"/>
    </source>
</evidence>
<protein>
    <recommendedName>
        <fullName evidence="2">Tyr recombinase domain-containing protein</fullName>
    </recommendedName>
</protein>
<dbReference type="Proteomes" id="UP000075221">
    <property type="component" value="Chromosome"/>
</dbReference>
<reference evidence="5 7" key="1">
    <citation type="journal article" date="2016" name="Plant Dis.">
        <title>Improved production of propionic acid using genome shuffling.</title>
        <authorList>
            <person name="Luna-Flores C.H."/>
            <person name="Palfreyman R.W."/>
            <person name="Kromer J.O."/>
            <person name="Nielsen L.K."/>
            <person name="Marcellin E."/>
        </authorList>
    </citation>
    <scope>NUCLEOTIDE SEQUENCE [LARGE SCALE GENOMIC DNA]</scope>
    <source>
        <strain evidence="5 7">F3E8</strain>
    </source>
</reference>
<keyword evidence="1" id="KW-0233">DNA recombination</keyword>
<dbReference type="Gene3D" id="1.10.443.10">
    <property type="entry name" value="Intergrase catalytic core"/>
    <property type="match status" value="1"/>
</dbReference>
<dbReference type="EMBL" id="CP014352">
    <property type="protein sequence ID" value="AMS07330.1"/>
    <property type="molecule type" value="Genomic_DNA"/>
</dbReference>
<dbReference type="PROSITE" id="PS51898">
    <property type="entry name" value="TYR_RECOMBINASE"/>
    <property type="match status" value="1"/>
</dbReference>
<evidence type="ECO:0000313" key="6">
    <source>
        <dbReference type="Proteomes" id="UP000075221"/>
    </source>
</evidence>
<dbReference type="EMBL" id="CP015970">
    <property type="protein sequence ID" value="AOZ48068.1"/>
    <property type="molecule type" value="Genomic_DNA"/>
</dbReference>
<dbReference type="Proteomes" id="UP000178666">
    <property type="component" value="Chromosome"/>
</dbReference>
<keyword evidence="7" id="KW-1185">Reference proteome</keyword>
<dbReference type="SUPFAM" id="SSF56349">
    <property type="entry name" value="DNA breaking-rejoining enzymes"/>
    <property type="match status" value="1"/>
</dbReference>
<dbReference type="CDD" id="cd00397">
    <property type="entry name" value="DNA_BRE_C"/>
    <property type="match status" value="1"/>
</dbReference>
<dbReference type="GO" id="GO:0003677">
    <property type="term" value="F:DNA binding"/>
    <property type="evidence" value="ECO:0007669"/>
    <property type="project" value="InterPro"/>
</dbReference>
<proteinExistence type="predicted"/>
<evidence type="ECO:0000313" key="5">
    <source>
        <dbReference type="EMBL" id="AOZ48068.1"/>
    </source>
</evidence>
<gene>
    <name evidence="5" type="ORF">A8L58_01790</name>
    <name evidence="3" type="ORF">AXH35_00320</name>
    <name evidence="4" type="ORF">AXH35_16855</name>
</gene>
<dbReference type="InterPro" id="IPR011010">
    <property type="entry name" value="DNA_brk_join_enz"/>
</dbReference>
<evidence type="ECO:0000256" key="1">
    <source>
        <dbReference type="ARBA" id="ARBA00023172"/>
    </source>
</evidence>
<evidence type="ECO:0000313" key="3">
    <source>
        <dbReference type="EMBL" id="AMS06893.1"/>
    </source>
</evidence>
<sequence length="320" mass="35519">MQVRALTRGQWEAFRDVGMGGRLPGGGFDASFRGRFPTRDMMVADLAVTTGMRIQEWRSVLEPEFQPVAGRGATLVLHAAAKNGRRRTVYVPGSTMASIEMYRRTERRRAVMHAQEGLRRRWPGLAQVSDIDPARGRITYVLEGTRYRCGLAEVPLAHRGLLVREEDGVIEPLSLLVGPGGLAPSQRAWHETFARANQRLHAMGEGIPMMPPAVTPHDLRHTFAVVVLRSLQLRAAGLEAGRSGAGEGTLSEHVVFNPLLTLQRLMGHASPSTTMVYLRYIDDSAELVQRAFESWSDQNRDFASFVLEQMPGPEAGGRRW</sequence>
<dbReference type="EMBL" id="CP014352">
    <property type="protein sequence ID" value="AMS06893.1"/>
    <property type="molecule type" value="Genomic_DNA"/>
</dbReference>
<organism evidence="4 6">
    <name type="scientific">Acidipropionibacterium acidipropionici</name>
    <dbReference type="NCBI Taxonomy" id="1748"/>
    <lineage>
        <taxon>Bacteria</taxon>
        <taxon>Bacillati</taxon>
        <taxon>Actinomycetota</taxon>
        <taxon>Actinomycetes</taxon>
        <taxon>Propionibacteriales</taxon>
        <taxon>Propionibacteriaceae</taxon>
        <taxon>Acidipropionibacterium</taxon>
    </lineage>
</organism>
<feature type="domain" description="Tyr recombinase" evidence="2">
    <location>
        <begin position="1"/>
        <end position="293"/>
    </location>
</feature>
<dbReference type="AlphaFoldDB" id="A0AAC9APM8"/>
<name>A0AAC9APM8_9ACTN</name>
<evidence type="ECO:0000313" key="4">
    <source>
        <dbReference type="EMBL" id="AMS07330.1"/>
    </source>
</evidence>